<feature type="repeat" description="PPR" evidence="3">
    <location>
        <begin position="128"/>
        <end position="162"/>
    </location>
</feature>
<dbReference type="FunFam" id="1.25.40.10:FF:001086">
    <property type="entry name" value="Pentatricopeptide repeat-containing protein At4g33170"/>
    <property type="match status" value="1"/>
</dbReference>
<feature type="repeat" description="PPR" evidence="3">
    <location>
        <begin position="376"/>
        <end position="410"/>
    </location>
</feature>
<evidence type="ECO:0000313" key="6">
    <source>
        <dbReference type="Proteomes" id="UP000655225"/>
    </source>
</evidence>
<dbReference type="InterPro" id="IPR046848">
    <property type="entry name" value="E_motif"/>
</dbReference>
<dbReference type="Pfam" id="PF20431">
    <property type="entry name" value="E_motif"/>
    <property type="match status" value="1"/>
</dbReference>
<keyword evidence="2" id="KW-0408">Iron</keyword>
<dbReference type="InterPro" id="IPR046960">
    <property type="entry name" value="PPR_At4g14850-like_plant"/>
</dbReference>
<dbReference type="InterPro" id="IPR046849">
    <property type="entry name" value="E2_motif"/>
</dbReference>
<dbReference type="GO" id="GO:0051536">
    <property type="term" value="F:iron-sulfur cluster binding"/>
    <property type="evidence" value="ECO:0007669"/>
    <property type="project" value="UniProtKB-KW"/>
</dbReference>
<dbReference type="OrthoDB" id="3231855at2759"/>
<keyword evidence="1" id="KW-0677">Repeat</keyword>
<evidence type="ECO:0000259" key="4">
    <source>
        <dbReference type="PROSITE" id="PS50127"/>
    </source>
</evidence>
<organism evidence="5 6">
    <name type="scientific">Tetracentron sinense</name>
    <name type="common">Spur-leaf</name>
    <dbReference type="NCBI Taxonomy" id="13715"/>
    <lineage>
        <taxon>Eukaryota</taxon>
        <taxon>Viridiplantae</taxon>
        <taxon>Streptophyta</taxon>
        <taxon>Embryophyta</taxon>
        <taxon>Tracheophyta</taxon>
        <taxon>Spermatophyta</taxon>
        <taxon>Magnoliopsida</taxon>
        <taxon>Trochodendrales</taxon>
        <taxon>Trochodendraceae</taxon>
        <taxon>Tetracentron</taxon>
    </lineage>
</organism>
<dbReference type="InterPro" id="IPR000608">
    <property type="entry name" value="UBC"/>
</dbReference>
<dbReference type="FunFam" id="1.25.40.10:FF:000687">
    <property type="entry name" value="Pentatricopeptide repeat-containing protein At4g33170"/>
    <property type="match status" value="1"/>
</dbReference>
<dbReference type="InterPro" id="IPR016135">
    <property type="entry name" value="UBQ-conjugating_enzyme/RWD"/>
</dbReference>
<dbReference type="FunFam" id="1.25.40.10:FF:000243">
    <property type="entry name" value="Pentatricopeptide repeat-containing protein chloroplastic"/>
    <property type="match status" value="1"/>
</dbReference>
<feature type="repeat" description="PPR" evidence="3">
    <location>
        <begin position="609"/>
        <end position="643"/>
    </location>
</feature>
<name>A0A834Z7Z8_TETSI</name>
<dbReference type="Pfam" id="PF00179">
    <property type="entry name" value="UQ_con"/>
    <property type="match status" value="1"/>
</dbReference>
<dbReference type="PANTHER" id="PTHR47926">
    <property type="entry name" value="PENTATRICOPEPTIDE REPEAT-CONTAINING PROTEIN"/>
    <property type="match status" value="1"/>
</dbReference>
<dbReference type="NCBIfam" id="TIGR00756">
    <property type="entry name" value="PPR"/>
    <property type="match status" value="5"/>
</dbReference>
<dbReference type="Gene3D" id="3.10.110.10">
    <property type="entry name" value="Ubiquitin Conjugating Enzyme"/>
    <property type="match status" value="1"/>
</dbReference>
<dbReference type="InterPro" id="IPR032867">
    <property type="entry name" value="DYW_dom"/>
</dbReference>
<dbReference type="GO" id="GO:0003723">
    <property type="term" value="F:RNA binding"/>
    <property type="evidence" value="ECO:0007669"/>
    <property type="project" value="InterPro"/>
</dbReference>
<keyword evidence="6" id="KW-1185">Reference proteome</keyword>
<evidence type="ECO:0000313" key="5">
    <source>
        <dbReference type="EMBL" id="KAF8401112.1"/>
    </source>
</evidence>
<dbReference type="InterPro" id="IPR002885">
    <property type="entry name" value="PPR_rpt"/>
</dbReference>
<feature type="domain" description="UBC core" evidence="4">
    <location>
        <begin position="873"/>
        <end position="938"/>
    </location>
</feature>
<dbReference type="SMART" id="SM00212">
    <property type="entry name" value="UBCc"/>
    <property type="match status" value="1"/>
</dbReference>
<dbReference type="SUPFAM" id="SSF48452">
    <property type="entry name" value="TPR-like"/>
    <property type="match status" value="1"/>
</dbReference>
<gene>
    <name evidence="5" type="ORF">HHK36_014416</name>
</gene>
<evidence type="ECO:0000256" key="3">
    <source>
        <dbReference type="PROSITE-ProRule" id="PRU00708"/>
    </source>
</evidence>
<dbReference type="GO" id="GO:0008270">
    <property type="term" value="F:zinc ion binding"/>
    <property type="evidence" value="ECO:0007669"/>
    <property type="project" value="InterPro"/>
</dbReference>
<dbReference type="SUPFAM" id="SSF54495">
    <property type="entry name" value="UBC-like"/>
    <property type="match status" value="1"/>
</dbReference>
<dbReference type="PROSITE" id="PS50127">
    <property type="entry name" value="UBC_2"/>
    <property type="match status" value="1"/>
</dbReference>
<dbReference type="Pfam" id="PF01535">
    <property type="entry name" value="PPR"/>
    <property type="match status" value="6"/>
</dbReference>
<dbReference type="InterPro" id="IPR036008">
    <property type="entry name" value="Aconitase_4Fe-4S_dom"/>
</dbReference>
<dbReference type="FunFam" id="1.25.40.10:FF:000343">
    <property type="entry name" value="Pentatricopeptide repeat-containing protein At3g58590"/>
    <property type="match status" value="1"/>
</dbReference>
<evidence type="ECO:0000256" key="2">
    <source>
        <dbReference type="ARBA" id="ARBA00023004"/>
    </source>
</evidence>
<comment type="caution">
    <text evidence="5">The sequence shown here is derived from an EMBL/GenBank/DDBJ whole genome shotgun (WGS) entry which is preliminary data.</text>
</comment>
<dbReference type="Pfam" id="PF20430">
    <property type="entry name" value="Eplus_motif"/>
    <property type="match status" value="1"/>
</dbReference>
<feature type="repeat" description="PPR" evidence="3">
    <location>
        <begin position="508"/>
        <end position="542"/>
    </location>
</feature>
<proteinExistence type="predicted"/>
<dbReference type="EMBL" id="JABCRI010000009">
    <property type="protein sequence ID" value="KAF8401112.1"/>
    <property type="molecule type" value="Genomic_DNA"/>
</dbReference>
<protein>
    <recommendedName>
        <fullName evidence="4">UBC core domain-containing protein</fullName>
    </recommendedName>
</protein>
<dbReference type="OMA" id="AWEAVDC"/>
<dbReference type="PROSITE" id="PS51375">
    <property type="entry name" value="PPR"/>
    <property type="match status" value="5"/>
</dbReference>
<reference evidence="5 6" key="1">
    <citation type="submission" date="2020-04" db="EMBL/GenBank/DDBJ databases">
        <title>Plant Genome Project.</title>
        <authorList>
            <person name="Zhang R.-G."/>
        </authorList>
    </citation>
    <scope>NUCLEOTIDE SEQUENCE [LARGE SCALE GENOMIC DNA]</scope>
    <source>
        <strain evidence="5">YNK0</strain>
        <tissue evidence="5">Leaf</tissue>
    </source>
</reference>
<dbReference type="FunFam" id="1.25.40.10:FF:000366">
    <property type="entry name" value="Pentatricopeptide (PPR) repeat-containing protein"/>
    <property type="match status" value="1"/>
</dbReference>
<dbReference type="PANTHER" id="PTHR47926:SF543">
    <property type="entry name" value="(WILD MALAYSIAN BANANA) HYPOTHETICAL PROTEIN"/>
    <property type="match status" value="1"/>
</dbReference>
<dbReference type="Gene3D" id="1.25.40.10">
    <property type="entry name" value="Tetratricopeptide repeat domain"/>
    <property type="match status" value="5"/>
</dbReference>
<feature type="repeat" description="PPR" evidence="3">
    <location>
        <begin position="305"/>
        <end position="339"/>
    </location>
</feature>
<evidence type="ECO:0000256" key="1">
    <source>
        <dbReference type="ARBA" id="ARBA00022737"/>
    </source>
</evidence>
<dbReference type="InterPro" id="IPR011990">
    <property type="entry name" value="TPR-like_helical_dom_sf"/>
</dbReference>
<dbReference type="Gene3D" id="3.30.499.10">
    <property type="entry name" value="Aconitase, domain 3"/>
    <property type="match status" value="1"/>
</dbReference>
<accession>A0A834Z7Z8</accession>
<dbReference type="AlphaFoldDB" id="A0A834Z7Z8"/>
<dbReference type="Proteomes" id="UP000655225">
    <property type="component" value="Unassembled WGS sequence"/>
</dbReference>
<dbReference type="Pfam" id="PF14432">
    <property type="entry name" value="DYW_deaminase"/>
    <property type="match status" value="1"/>
</dbReference>
<dbReference type="Pfam" id="PF13041">
    <property type="entry name" value="PPR_2"/>
    <property type="match status" value="2"/>
</dbReference>
<dbReference type="GO" id="GO:0009451">
    <property type="term" value="P:RNA modification"/>
    <property type="evidence" value="ECO:0007669"/>
    <property type="project" value="InterPro"/>
</dbReference>
<sequence length="1048" mass="115893">MYSKCGSLSYARHLFDQTPDRDLITWNSILAAYALSADFEDGKIREGLHLFCLMRRSEVSPSRLTLAPVLKLCLLSGFVSASEAIHGYAVKIGLEWDLFVSGALVNIYSKYGRVENARLLFDGIPERDFVLWNVMIKAYAQLGREKDAFLLFSAFHRSGLLPDDASVRCVLGGPSEVRSGDGKKYVELVQAFAIKMCLFDDNSDVILWNKTMSEYFQAGENWAAIECFVNTKRSNAECDCVTFVVVLGAITGANDMELGKLIHGLIVKSGFDSAVSVGNSLINMYAKTGCLDFARTVFSDMKELDLISWNSMISSCVQSGLEEDSISLFLGLLRDGLRPDHFTLASILRACSSLPEGSYLGKQVHVHAVKSDTVTDVFVLTALIDVYSKSGSMEEAEFLFKNTKKFDLGSWNAMMVGHIQNHDGWKALKLFTLIHKGGEKSNQFALATAFKACSCLVGLEQGKQIHAHAIKVGFDSDLCVSCGILDMYIKCGDMWDAYIVFDGISEPDDVAWTAMISGCVENGDEDRALWLYHRMRHFGVPPDEYTFATLIKACSCLTALEQGRQIHANAIKLEYVSDPFVGTSIVDMYAKCGSIEDSYKLFKRMDGRNIAAWNAMVVGLAQHGNGDDALNLFKNMRCHGIKPDRITFIGVLSACSHSGLVSEAQRHFHSMYANYGIKPEIEHYSCLVDVLGRAGLVKEAEKLIGSMPFCASASMYRALLGACRVQRDAETGKRVAARLLDLEPFDSAAYVLLSNIYAAANRWDEVADARKMMKTKNVKKDPGYSWIDVKNKVHLFVVDDTSHPQADEIYDKVGELIRMIRVEGYLPDTDFVLLDVEEEEKERALYYHSEKLAIAYGLISTPPSTTIRELVLMASKRILKELKDLQKDPPTSCSAGPVADDMFHWQATIMGPPDSPYAGGVFLITIHFPPDYPFKHPKANPNYKNICHIALAQEGHCRPDEVLLGTDSYTCNAGAFGQFATGIGKNSRVACRKLRFIPSCRGKRGTDSYTCNAGAFGQFATGMGNTDAGFVMGTGKLLLKVTKQHNED</sequence>
<dbReference type="SUPFAM" id="SSF53732">
    <property type="entry name" value="Aconitase iron-sulfur domain"/>
    <property type="match status" value="2"/>
</dbReference>
<dbReference type="InterPro" id="IPR015931">
    <property type="entry name" value="Acnase/IPM_dHydase_lsu_aba_1/3"/>
</dbReference>